<accession>A0A2N0WEV9</accession>
<gene>
    <name evidence="1" type="ORF">CW311_11495</name>
</gene>
<evidence type="ECO:0000313" key="1">
    <source>
        <dbReference type="EMBL" id="PKF33419.1"/>
    </source>
</evidence>
<protein>
    <submittedName>
        <fullName evidence="1">Uncharacterized protein</fullName>
    </submittedName>
</protein>
<dbReference type="Proteomes" id="UP000233553">
    <property type="component" value="Unassembled WGS sequence"/>
</dbReference>
<name>A0A2N0WEV9_9GAMM</name>
<reference evidence="1 2" key="1">
    <citation type="submission" date="2017-12" db="EMBL/GenBank/DDBJ databases">
        <title>Draft Genome sequences of multiple microbial strains isolated from spacecraft associated surfaces.</title>
        <authorList>
            <person name="Seuylemezian A."/>
            <person name="Vaishampayan P."/>
            <person name="Venkateswaran K."/>
        </authorList>
    </citation>
    <scope>NUCLEOTIDE SEQUENCE [LARGE SCALE GENOMIC DNA]</scope>
    <source>
        <strain evidence="1 2">2P01AA</strain>
    </source>
</reference>
<dbReference type="AlphaFoldDB" id="A0A2N0WEV9"/>
<sequence length="83" mass="9590">MEPPEYSFTANTILSAYNTIARSRRYEQCVPLALDIAAINAYVEQYDLPVERCIFNECIFTLDNLFLDEAHKKAKAEADKRKK</sequence>
<comment type="caution">
    <text evidence="1">The sequence shown here is derived from an EMBL/GenBank/DDBJ whole genome shotgun (WGS) entry which is preliminary data.</text>
</comment>
<dbReference type="EMBL" id="PISJ01000013">
    <property type="protein sequence ID" value="PKF33419.1"/>
    <property type="molecule type" value="Genomic_DNA"/>
</dbReference>
<evidence type="ECO:0000313" key="2">
    <source>
        <dbReference type="Proteomes" id="UP000233553"/>
    </source>
</evidence>
<proteinExistence type="predicted"/>
<organism evidence="1 2">
    <name type="scientific">Acinetobacter proteolyticus</name>
    <dbReference type="NCBI Taxonomy" id="1776741"/>
    <lineage>
        <taxon>Bacteria</taxon>
        <taxon>Pseudomonadati</taxon>
        <taxon>Pseudomonadota</taxon>
        <taxon>Gammaproteobacteria</taxon>
        <taxon>Moraxellales</taxon>
        <taxon>Moraxellaceae</taxon>
        <taxon>Acinetobacter</taxon>
    </lineage>
</organism>